<gene>
    <name evidence="1" type="ORF">SPIL2461_LOCUS13742</name>
</gene>
<sequence>MNADIFESLFHVDIVVFGLLSALGRGRAAAAAHLLWVPSVLLSYNAVPMTTFNGAGHHFCGLLPAALATLAISSWLGPSEPPLFSRAATSVALRVAASLAACFCIIATGFQDALTSCQFEWPFPCLNDAASFFKALHPPTQEYVIPCHLYELCFVFGFVVHLKQGWLMHSQRQEHWSLLRFFSRISPGLCLSYSSVAGTC</sequence>
<protein>
    <submittedName>
        <fullName evidence="1">Uncharacterized protein</fullName>
    </submittedName>
</protein>
<accession>A0A812TF43</accession>
<dbReference type="AlphaFoldDB" id="A0A812TF43"/>
<proteinExistence type="predicted"/>
<dbReference type="Proteomes" id="UP000649617">
    <property type="component" value="Unassembled WGS sequence"/>
</dbReference>
<name>A0A812TF43_SYMPI</name>
<reference evidence="1" key="1">
    <citation type="submission" date="2021-02" db="EMBL/GenBank/DDBJ databases">
        <authorList>
            <person name="Dougan E. K."/>
            <person name="Rhodes N."/>
            <person name="Thang M."/>
            <person name="Chan C."/>
        </authorList>
    </citation>
    <scope>NUCLEOTIDE SEQUENCE</scope>
</reference>
<comment type="caution">
    <text evidence="1">The sequence shown here is derived from an EMBL/GenBank/DDBJ whole genome shotgun (WGS) entry which is preliminary data.</text>
</comment>
<organism evidence="1 2">
    <name type="scientific">Symbiodinium pilosum</name>
    <name type="common">Dinoflagellate</name>
    <dbReference type="NCBI Taxonomy" id="2952"/>
    <lineage>
        <taxon>Eukaryota</taxon>
        <taxon>Sar</taxon>
        <taxon>Alveolata</taxon>
        <taxon>Dinophyceae</taxon>
        <taxon>Suessiales</taxon>
        <taxon>Symbiodiniaceae</taxon>
        <taxon>Symbiodinium</taxon>
    </lineage>
</organism>
<evidence type="ECO:0000313" key="2">
    <source>
        <dbReference type="Proteomes" id="UP000649617"/>
    </source>
</evidence>
<dbReference type="EMBL" id="CAJNIZ010030446">
    <property type="protein sequence ID" value="CAE7523856.1"/>
    <property type="molecule type" value="Genomic_DNA"/>
</dbReference>
<keyword evidence="2" id="KW-1185">Reference proteome</keyword>
<evidence type="ECO:0000313" key="1">
    <source>
        <dbReference type="EMBL" id="CAE7523856.1"/>
    </source>
</evidence>